<accession>A0ACC2PBC7</accession>
<dbReference type="EMBL" id="CM056742">
    <property type="protein sequence ID" value="KAJ8680747.1"/>
    <property type="molecule type" value="Genomic_DNA"/>
</dbReference>
<evidence type="ECO:0000313" key="2">
    <source>
        <dbReference type="Proteomes" id="UP001239111"/>
    </source>
</evidence>
<gene>
    <name evidence="1" type="ORF">QAD02_016534</name>
</gene>
<proteinExistence type="predicted"/>
<sequence length="220" mass="23516">MIFTLLQSPSHNNCKINLLRLYHPPNKTSRVKVLIDIFYDFRTKWKRQTIVGYEIMAETGNFAAFQRLYSAAGVPLHPGASPYWPYPAAAAAAAHHAQNDLLYRQAASAAAVTLQKPMPYRLYPPSAAAAMMLAGPSAAGVGPLGASLGSGAPGLSGPPSYYPGREPPSPPSGGGMETLSETRERLSPERTTPSRESPAGTPASLVNRRSDSDDESIHDV</sequence>
<name>A0ACC2PBC7_9HYME</name>
<organism evidence="1 2">
    <name type="scientific">Eretmocerus hayati</name>
    <dbReference type="NCBI Taxonomy" id="131215"/>
    <lineage>
        <taxon>Eukaryota</taxon>
        <taxon>Metazoa</taxon>
        <taxon>Ecdysozoa</taxon>
        <taxon>Arthropoda</taxon>
        <taxon>Hexapoda</taxon>
        <taxon>Insecta</taxon>
        <taxon>Pterygota</taxon>
        <taxon>Neoptera</taxon>
        <taxon>Endopterygota</taxon>
        <taxon>Hymenoptera</taxon>
        <taxon>Apocrita</taxon>
        <taxon>Proctotrupomorpha</taxon>
        <taxon>Chalcidoidea</taxon>
        <taxon>Aphelinidae</taxon>
        <taxon>Aphelininae</taxon>
        <taxon>Eretmocerus</taxon>
    </lineage>
</organism>
<reference evidence="1" key="1">
    <citation type="submission" date="2023-04" db="EMBL/GenBank/DDBJ databases">
        <title>A chromosome-level genome assembly of the parasitoid wasp Eretmocerus hayati.</title>
        <authorList>
            <person name="Zhong Y."/>
            <person name="Liu S."/>
            <person name="Liu Y."/>
        </authorList>
    </citation>
    <scope>NUCLEOTIDE SEQUENCE</scope>
    <source>
        <strain evidence="1">ZJU_SS_LIU_2023</strain>
    </source>
</reference>
<protein>
    <submittedName>
        <fullName evidence="1">Uncharacterized protein</fullName>
    </submittedName>
</protein>
<dbReference type="Proteomes" id="UP001239111">
    <property type="component" value="Chromosome 2"/>
</dbReference>
<evidence type="ECO:0000313" key="1">
    <source>
        <dbReference type="EMBL" id="KAJ8680747.1"/>
    </source>
</evidence>
<comment type="caution">
    <text evidence="1">The sequence shown here is derived from an EMBL/GenBank/DDBJ whole genome shotgun (WGS) entry which is preliminary data.</text>
</comment>
<keyword evidence="2" id="KW-1185">Reference proteome</keyword>